<dbReference type="EMBL" id="CP093366">
    <property type="protein sequence ID" value="UQS81991.1"/>
    <property type="molecule type" value="Genomic_DNA"/>
</dbReference>
<keyword evidence="3" id="KW-0804">Transcription</keyword>
<keyword evidence="6" id="KW-1185">Reference proteome</keyword>
<dbReference type="PRINTS" id="PR00039">
    <property type="entry name" value="HTHLYSR"/>
</dbReference>
<evidence type="ECO:0000256" key="3">
    <source>
        <dbReference type="ARBA" id="ARBA00023163"/>
    </source>
</evidence>
<dbReference type="InterPro" id="IPR036390">
    <property type="entry name" value="WH_DNA-bd_sf"/>
</dbReference>
<evidence type="ECO:0000313" key="5">
    <source>
        <dbReference type="EMBL" id="UQS81991.1"/>
    </source>
</evidence>
<dbReference type="InterPro" id="IPR000847">
    <property type="entry name" value="LysR_HTH_N"/>
</dbReference>
<dbReference type="PANTHER" id="PTHR30126:SF93">
    <property type="entry name" value="HTH LYSR-TYPE DOMAIN-CONTAINING PROTEIN"/>
    <property type="match status" value="1"/>
</dbReference>
<dbReference type="RefSeq" id="WP_249514259.1">
    <property type="nucleotide sequence ID" value="NZ_CP093366.1"/>
</dbReference>
<dbReference type="PANTHER" id="PTHR30126">
    <property type="entry name" value="HTH-TYPE TRANSCRIPTIONAL REGULATOR"/>
    <property type="match status" value="1"/>
</dbReference>
<dbReference type="Proteomes" id="UP000831495">
    <property type="component" value="Chromosome"/>
</dbReference>
<proteinExistence type="inferred from homology"/>
<dbReference type="SUPFAM" id="SSF46785">
    <property type="entry name" value="Winged helix' DNA-binding domain"/>
    <property type="match status" value="1"/>
</dbReference>
<dbReference type="PROSITE" id="PS50931">
    <property type="entry name" value="HTH_LYSR"/>
    <property type="match status" value="1"/>
</dbReference>
<dbReference type="Gene3D" id="1.10.10.10">
    <property type="entry name" value="Winged helix-like DNA-binding domain superfamily/Winged helix DNA-binding domain"/>
    <property type="match status" value="1"/>
</dbReference>
<comment type="similarity">
    <text evidence="1">Belongs to the LysR transcriptional regulatory family.</text>
</comment>
<sequence>MNFNDLEIYQMIFETKSINQAANKLQYTQSNLSARLQQLEQELDTNLFIRTNNGVSPTANGQLLYQFAKQTLDQFQQLKSAMITTKPRLLISELLLNYLIMTQKEFDVNHYEITIKETCEFQQALAQTIYQHVATFNPIKFKGYDLMSEASIETCWIAGANTQLAASLPIAVNHDTQCPLRKLTLDLLSETTNVIEIDSLENILQLVKQEKVSAMLPTYLLTDSKLVACDSRRWQIKYYHYQYHY</sequence>
<protein>
    <submittedName>
        <fullName evidence="5">LysR family transcriptional regulator</fullName>
    </submittedName>
</protein>
<evidence type="ECO:0000256" key="1">
    <source>
        <dbReference type="ARBA" id="ARBA00009437"/>
    </source>
</evidence>
<accession>A0ABY4P8Z7</accession>
<keyword evidence="2" id="KW-0805">Transcription regulation</keyword>
<gene>
    <name evidence="5" type="ORF">MOO45_07320</name>
</gene>
<dbReference type="InterPro" id="IPR036388">
    <property type="entry name" value="WH-like_DNA-bd_sf"/>
</dbReference>
<reference evidence="5" key="1">
    <citation type="journal article" date="2022" name="Int. J. Syst. Evol. Microbiol.">
        <title>Apilactobacillus apisilvae sp. nov., Nicolia spurrieriana gen. nov. sp. nov., Bombilactobacillus folatiphilus sp. nov. and Bombilactobacillus thymidiniphilus sp. nov., four new lactic acid bacterial isolates from stingless bees Tetragonula carbonaria and Austroplebeia australis.</title>
        <authorList>
            <person name="Oliphant S.A."/>
            <person name="Watson-Haigh N.S."/>
            <person name="Sumby K.M."/>
            <person name="Gardner J."/>
            <person name="Groom S."/>
            <person name="Jiranek V."/>
        </authorList>
    </citation>
    <scope>NUCLEOTIDE SEQUENCE</scope>
    <source>
        <strain evidence="5">SG4_D2</strain>
    </source>
</reference>
<evidence type="ECO:0000259" key="4">
    <source>
        <dbReference type="PROSITE" id="PS50931"/>
    </source>
</evidence>
<evidence type="ECO:0000313" key="6">
    <source>
        <dbReference type="Proteomes" id="UP000831495"/>
    </source>
</evidence>
<evidence type="ECO:0000256" key="2">
    <source>
        <dbReference type="ARBA" id="ARBA00023015"/>
    </source>
</evidence>
<dbReference type="Pfam" id="PF00126">
    <property type="entry name" value="HTH_1"/>
    <property type="match status" value="1"/>
</dbReference>
<feature type="domain" description="HTH lysR-type" evidence="4">
    <location>
        <begin position="1"/>
        <end position="58"/>
    </location>
</feature>
<name>A0ABY4P8Z7_9LACO</name>
<organism evidence="5 6">
    <name type="scientific">Bombilactobacillus folatiphilus</name>
    <dbReference type="NCBI Taxonomy" id="2923362"/>
    <lineage>
        <taxon>Bacteria</taxon>
        <taxon>Bacillati</taxon>
        <taxon>Bacillota</taxon>
        <taxon>Bacilli</taxon>
        <taxon>Lactobacillales</taxon>
        <taxon>Lactobacillaceae</taxon>
        <taxon>Bombilactobacillus</taxon>
    </lineage>
</organism>